<dbReference type="PANTHER" id="PTHR30055">
    <property type="entry name" value="HTH-TYPE TRANSCRIPTIONAL REGULATOR RUTR"/>
    <property type="match status" value="1"/>
</dbReference>
<evidence type="ECO:0000256" key="1">
    <source>
        <dbReference type="ARBA" id="ARBA00023015"/>
    </source>
</evidence>
<dbReference type="EMBL" id="BAAAQD010000045">
    <property type="protein sequence ID" value="GAA1570731.1"/>
    <property type="molecule type" value="Genomic_DNA"/>
</dbReference>
<dbReference type="Gene3D" id="1.10.357.10">
    <property type="entry name" value="Tetracycline Repressor, domain 2"/>
    <property type="match status" value="1"/>
</dbReference>
<gene>
    <name evidence="6" type="ORF">GCM10009827_110710</name>
</gene>
<evidence type="ECO:0000313" key="6">
    <source>
        <dbReference type="EMBL" id="GAA1570731.1"/>
    </source>
</evidence>
<sequence length="194" mass="20642">MPTGVALRDARQQLLDAAERVLLRDGPGALTSRTVTAEAGCAKGVLHRHFKDFDDLLVELVRDHAGRTMARGEALKAAVGTGTVQDNVAEALEELFTSVAVAVVPLMTFRDELRARLRQTWPTSLPVLQEAADSIAAYLAAERGLGRIAPGADTDTLARMLIGTGHLLYADRRVAPPAAETVRATISAALPVRG</sequence>
<accession>A0ABP4P265</accession>
<keyword evidence="7" id="KW-1185">Reference proteome</keyword>
<reference evidence="7" key="1">
    <citation type="journal article" date="2019" name="Int. J. Syst. Evol. Microbiol.">
        <title>The Global Catalogue of Microorganisms (GCM) 10K type strain sequencing project: providing services to taxonomists for standard genome sequencing and annotation.</title>
        <authorList>
            <consortium name="The Broad Institute Genomics Platform"/>
            <consortium name="The Broad Institute Genome Sequencing Center for Infectious Disease"/>
            <person name="Wu L."/>
            <person name="Ma J."/>
        </authorList>
    </citation>
    <scope>NUCLEOTIDE SEQUENCE [LARGE SCALE GENOMIC DNA]</scope>
    <source>
        <strain evidence="7">JCM 15933</strain>
    </source>
</reference>
<dbReference type="InterPro" id="IPR009057">
    <property type="entry name" value="Homeodomain-like_sf"/>
</dbReference>
<evidence type="ECO:0000313" key="7">
    <source>
        <dbReference type="Proteomes" id="UP001501470"/>
    </source>
</evidence>
<dbReference type="SUPFAM" id="SSF46689">
    <property type="entry name" value="Homeodomain-like"/>
    <property type="match status" value="1"/>
</dbReference>
<dbReference type="Pfam" id="PF00440">
    <property type="entry name" value="TetR_N"/>
    <property type="match status" value="1"/>
</dbReference>
<keyword evidence="1" id="KW-0805">Transcription regulation</keyword>
<evidence type="ECO:0000256" key="3">
    <source>
        <dbReference type="ARBA" id="ARBA00023163"/>
    </source>
</evidence>
<proteinExistence type="predicted"/>
<name>A0ABP4P265_9ACTN</name>
<feature type="domain" description="HTH tetR-type" evidence="5">
    <location>
        <begin position="8"/>
        <end position="68"/>
    </location>
</feature>
<protein>
    <submittedName>
        <fullName evidence="6">TetR/AcrR family transcriptional regulator</fullName>
    </submittedName>
</protein>
<dbReference type="InterPro" id="IPR050109">
    <property type="entry name" value="HTH-type_TetR-like_transc_reg"/>
</dbReference>
<evidence type="ECO:0000256" key="4">
    <source>
        <dbReference type="PROSITE-ProRule" id="PRU00335"/>
    </source>
</evidence>
<dbReference type="RefSeq" id="WP_344514222.1">
    <property type="nucleotide sequence ID" value="NZ_BAAAQD010000045.1"/>
</dbReference>
<evidence type="ECO:0000259" key="5">
    <source>
        <dbReference type="PROSITE" id="PS50977"/>
    </source>
</evidence>
<evidence type="ECO:0000256" key="2">
    <source>
        <dbReference type="ARBA" id="ARBA00023125"/>
    </source>
</evidence>
<organism evidence="6 7">
    <name type="scientific">Dactylosporangium maewongense</name>
    <dbReference type="NCBI Taxonomy" id="634393"/>
    <lineage>
        <taxon>Bacteria</taxon>
        <taxon>Bacillati</taxon>
        <taxon>Actinomycetota</taxon>
        <taxon>Actinomycetes</taxon>
        <taxon>Micromonosporales</taxon>
        <taxon>Micromonosporaceae</taxon>
        <taxon>Dactylosporangium</taxon>
    </lineage>
</organism>
<keyword evidence="3" id="KW-0804">Transcription</keyword>
<dbReference type="Proteomes" id="UP001501470">
    <property type="component" value="Unassembled WGS sequence"/>
</dbReference>
<comment type="caution">
    <text evidence="6">The sequence shown here is derived from an EMBL/GenBank/DDBJ whole genome shotgun (WGS) entry which is preliminary data.</text>
</comment>
<feature type="DNA-binding region" description="H-T-H motif" evidence="4">
    <location>
        <begin position="31"/>
        <end position="50"/>
    </location>
</feature>
<keyword evidence="2 4" id="KW-0238">DNA-binding</keyword>
<dbReference type="PANTHER" id="PTHR30055:SF238">
    <property type="entry name" value="MYCOFACTOCIN BIOSYNTHESIS TRANSCRIPTIONAL REGULATOR MFTR-RELATED"/>
    <property type="match status" value="1"/>
</dbReference>
<dbReference type="PROSITE" id="PS50977">
    <property type="entry name" value="HTH_TETR_2"/>
    <property type="match status" value="1"/>
</dbReference>
<dbReference type="InterPro" id="IPR001647">
    <property type="entry name" value="HTH_TetR"/>
</dbReference>